<dbReference type="Gene3D" id="2.40.160.50">
    <property type="entry name" value="membrane protein fhac: a member of the omp85/tpsb transporter family"/>
    <property type="match status" value="1"/>
</dbReference>
<accession>A0ABW5N1D5</accession>
<gene>
    <name evidence="6" type="ORF">ACFSTE_00715</name>
</gene>
<feature type="domain" description="PNPLA" evidence="5">
    <location>
        <begin position="48"/>
        <end position="238"/>
    </location>
</feature>
<dbReference type="CDD" id="cd07205">
    <property type="entry name" value="Pat_PNPLA6_PNPLA7_NTE1_like"/>
    <property type="match status" value="1"/>
</dbReference>
<feature type="short sequence motif" description="GXSXG" evidence="4">
    <location>
        <begin position="79"/>
        <end position="83"/>
    </location>
</feature>
<evidence type="ECO:0000256" key="3">
    <source>
        <dbReference type="ARBA" id="ARBA00023098"/>
    </source>
</evidence>
<evidence type="ECO:0000256" key="2">
    <source>
        <dbReference type="ARBA" id="ARBA00022963"/>
    </source>
</evidence>
<evidence type="ECO:0000259" key="5">
    <source>
        <dbReference type="PROSITE" id="PS51635"/>
    </source>
</evidence>
<dbReference type="EMBL" id="JBHULX010000001">
    <property type="protein sequence ID" value="MFD2589330.1"/>
    <property type="molecule type" value="Genomic_DNA"/>
</dbReference>
<comment type="caution">
    <text evidence="6">The sequence shown here is derived from an EMBL/GenBank/DDBJ whole genome shotgun (WGS) entry which is preliminary data.</text>
</comment>
<dbReference type="PANTHER" id="PTHR14226">
    <property type="entry name" value="NEUROPATHY TARGET ESTERASE/SWISS CHEESE D.MELANOGASTER"/>
    <property type="match status" value="1"/>
</dbReference>
<dbReference type="RefSeq" id="WP_176028052.1">
    <property type="nucleotide sequence ID" value="NZ_JBHSJV010000001.1"/>
</dbReference>
<name>A0ABW5N1D5_9FLAO</name>
<keyword evidence="3 4" id="KW-0443">Lipid metabolism</keyword>
<dbReference type="SUPFAM" id="SSF52151">
    <property type="entry name" value="FabD/lysophospholipase-like"/>
    <property type="match status" value="1"/>
</dbReference>
<feature type="active site" description="Nucleophile" evidence="4">
    <location>
        <position position="81"/>
    </location>
</feature>
<reference evidence="7" key="1">
    <citation type="journal article" date="2019" name="Int. J. Syst. Evol. Microbiol.">
        <title>The Global Catalogue of Microorganisms (GCM) 10K type strain sequencing project: providing services to taxonomists for standard genome sequencing and annotation.</title>
        <authorList>
            <consortium name="The Broad Institute Genomics Platform"/>
            <consortium name="The Broad Institute Genome Sequencing Center for Infectious Disease"/>
            <person name="Wu L."/>
            <person name="Ma J."/>
        </authorList>
    </citation>
    <scope>NUCLEOTIDE SEQUENCE [LARGE SCALE GENOMIC DNA]</scope>
    <source>
        <strain evidence="7">KCTC 42423</strain>
    </source>
</reference>
<keyword evidence="1 4" id="KW-0378">Hydrolase</keyword>
<dbReference type="Gene3D" id="3.10.20.310">
    <property type="entry name" value="membrane protein fhac"/>
    <property type="match status" value="1"/>
</dbReference>
<proteinExistence type="predicted"/>
<evidence type="ECO:0000256" key="1">
    <source>
        <dbReference type="ARBA" id="ARBA00022801"/>
    </source>
</evidence>
<sequence>MSLLKTTLSALIWIVLLVVPFLSFSQEDLSLNIPNDSTQTENDLKVGVVLSGGGAKGLAHIGALKIIEDAGIRIDYIGGTSMGAIVGSLYAAGYNAKELDSIFRSVDFDMLIQDNIPREAKTFYEKEDAEKYAISLPFDRFKIGLPKSLSKGQNLYNQFAQLTSHVSHITDFDKLPVPFFCMAANLETGEQVLLDKGYLPDAVSASGALPSVYDPVELNGILMTDGGVANNYPIKEIKKKGAQVVIGVDVQDSLMSRKNLNSVANIMLQISNFRTIKDMKGKVSSTDIYIKPDVQQFSILSFDQRDAIIANGEKAALRKLEQLKQIKQQQRRKKKPSISIPKGTDSLRIENLAITGNKQYTRAYIKGKLKLKTPSTTTFNKLNQGFNNLSATGNFDRINHKLTDNTLSLDLKESENKMLLRFAVHYDNLYKTAALINVTRKKILFNNDVLSFDLALGDNIRYNLDYYIDNGFYWSVGIKHRFNTLKKTVPFDFIKEYTDISGIGINTVDIDYTDFNTQVYAETLLNQNLSLGIGGEAKRLVIVSETIGTDENQLPRTVFDNTNYWSLFSYLKLDTYNNKYFPSKGLLFDSDIHTYLFVSDVDFLFLKDFKPYSILKSKFGYATPLFSKLSMNVQVEAGSFIGSTDISSLDFALGGFGAQTINNLIPLYGYDYISFTTKSFLKGLLTLDYEFAKKNHLNFSVNAANVGDKIFSSAKEVFSLPIDYSGFAIGYGIDTFAGPVQVKHSYSPELKESQWYFSVGFWF</sequence>
<dbReference type="PANTHER" id="PTHR14226:SF76">
    <property type="entry name" value="NTE FAMILY PROTEIN RSSA"/>
    <property type="match status" value="1"/>
</dbReference>
<dbReference type="PROSITE" id="PS51635">
    <property type="entry name" value="PNPLA"/>
    <property type="match status" value="1"/>
</dbReference>
<protein>
    <submittedName>
        <fullName evidence="6">Patatin-like phospholipase family protein</fullName>
    </submittedName>
</protein>
<feature type="active site" description="Proton acceptor" evidence="4">
    <location>
        <position position="225"/>
    </location>
</feature>
<dbReference type="Pfam" id="PF19143">
    <property type="entry name" value="Omp85_2"/>
    <property type="match status" value="1"/>
</dbReference>
<dbReference type="Proteomes" id="UP001597459">
    <property type="component" value="Unassembled WGS sequence"/>
</dbReference>
<dbReference type="Pfam" id="PF01734">
    <property type="entry name" value="Patatin"/>
    <property type="match status" value="1"/>
</dbReference>
<dbReference type="InterPro" id="IPR016035">
    <property type="entry name" value="Acyl_Trfase/lysoPLipase"/>
</dbReference>
<evidence type="ECO:0000313" key="6">
    <source>
        <dbReference type="EMBL" id="MFD2589330.1"/>
    </source>
</evidence>
<feature type="short sequence motif" description="DGA/G" evidence="4">
    <location>
        <begin position="225"/>
        <end position="227"/>
    </location>
</feature>
<feature type="short sequence motif" description="GXGXXG" evidence="4">
    <location>
        <begin position="52"/>
        <end position="57"/>
    </location>
</feature>
<dbReference type="Gene3D" id="3.40.1090.10">
    <property type="entry name" value="Cytosolic phospholipase A2 catalytic domain"/>
    <property type="match status" value="1"/>
</dbReference>
<evidence type="ECO:0000313" key="7">
    <source>
        <dbReference type="Proteomes" id="UP001597459"/>
    </source>
</evidence>
<dbReference type="InterPro" id="IPR043864">
    <property type="entry name" value="Omp85-like_dom"/>
</dbReference>
<evidence type="ECO:0000256" key="4">
    <source>
        <dbReference type="PROSITE-ProRule" id="PRU01161"/>
    </source>
</evidence>
<keyword evidence="2 4" id="KW-0442">Lipid degradation</keyword>
<keyword evidence="7" id="KW-1185">Reference proteome</keyword>
<dbReference type="InterPro" id="IPR050301">
    <property type="entry name" value="NTE"/>
</dbReference>
<organism evidence="6 7">
    <name type="scientific">Aquimarina hainanensis</name>
    <dbReference type="NCBI Taxonomy" id="1578017"/>
    <lineage>
        <taxon>Bacteria</taxon>
        <taxon>Pseudomonadati</taxon>
        <taxon>Bacteroidota</taxon>
        <taxon>Flavobacteriia</taxon>
        <taxon>Flavobacteriales</taxon>
        <taxon>Flavobacteriaceae</taxon>
        <taxon>Aquimarina</taxon>
    </lineage>
</organism>
<dbReference type="InterPro" id="IPR002641">
    <property type="entry name" value="PNPLA_dom"/>
</dbReference>